<comment type="caution">
    <text evidence="1">The sequence shown here is derived from an EMBL/GenBank/DDBJ whole genome shotgun (WGS) entry which is preliminary data.</text>
</comment>
<dbReference type="Gene3D" id="3.40.720.10">
    <property type="entry name" value="Alkaline Phosphatase, subunit A"/>
    <property type="match status" value="1"/>
</dbReference>
<dbReference type="Proteomes" id="UP001597399">
    <property type="component" value="Unassembled WGS sequence"/>
</dbReference>
<sequence>MLVAHPTITPPCWTTLTTGTYPGTRGITCYLH</sequence>
<gene>
    <name evidence="1" type="ORF">ACFSUE_08925</name>
</gene>
<reference evidence="2" key="1">
    <citation type="journal article" date="2019" name="Int. J. Syst. Evol. Microbiol.">
        <title>The Global Catalogue of Microorganisms (GCM) 10K type strain sequencing project: providing services to taxonomists for standard genome sequencing and annotation.</title>
        <authorList>
            <consortium name="The Broad Institute Genomics Platform"/>
            <consortium name="The Broad Institute Genome Sequencing Center for Infectious Disease"/>
            <person name="Wu L."/>
            <person name="Ma J."/>
        </authorList>
    </citation>
    <scope>NUCLEOTIDE SEQUENCE [LARGE SCALE GENOMIC DNA]</scope>
    <source>
        <strain evidence="2">TISTR 2466</strain>
    </source>
</reference>
<dbReference type="SUPFAM" id="SSF53649">
    <property type="entry name" value="Alkaline phosphatase-like"/>
    <property type="match status" value="1"/>
</dbReference>
<evidence type="ECO:0000313" key="2">
    <source>
        <dbReference type="Proteomes" id="UP001597399"/>
    </source>
</evidence>
<protein>
    <submittedName>
        <fullName evidence="1">Uncharacterized protein</fullName>
    </submittedName>
</protein>
<proteinExistence type="predicted"/>
<dbReference type="EMBL" id="JBHUMQ010000019">
    <property type="protein sequence ID" value="MFD2693742.1"/>
    <property type="molecule type" value="Genomic_DNA"/>
</dbReference>
<keyword evidence="2" id="KW-1185">Reference proteome</keyword>
<accession>A0ABW5S3V8</accession>
<evidence type="ECO:0000313" key="1">
    <source>
        <dbReference type="EMBL" id="MFD2693742.1"/>
    </source>
</evidence>
<dbReference type="RefSeq" id="WP_381531707.1">
    <property type="nucleotide sequence ID" value="NZ_JBHUMQ010000019.1"/>
</dbReference>
<organism evidence="1 2">
    <name type="scientific">Sporolactobacillus shoreicorticis</name>
    <dbReference type="NCBI Taxonomy" id="1923877"/>
    <lineage>
        <taxon>Bacteria</taxon>
        <taxon>Bacillati</taxon>
        <taxon>Bacillota</taxon>
        <taxon>Bacilli</taxon>
        <taxon>Bacillales</taxon>
        <taxon>Sporolactobacillaceae</taxon>
        <taxon>Sporolactobacillus</taxon>
    </lineage>
</organism>
<name>A0ABW5S3V8_9BACL</name>
<dbReference type="InterPro" id="IPR017850">
    <property type="entry name" value="Alkaline_phosphatase_core_sf"/>
</dbReference>